<feature type="signal peptide" evidence="1">
    <location>
        <begin position="1"/>
        <end position="18"/>
    </location>
</feature>
<evidence type="ECO:0000256" key="1">
    <source>
        <dbReference type="SAM" id="SignalP"/>
    </source>
</evidence>
<reference evidence="2 3" key="1">
    <citation type="submission" date="2013-06" db="EMBL/GenBank/DDBJ databases">
        <title>The Genome Sequence of Acinetobacter rudis CIP 110305.</title>
        <authorList>
            <consortium name="The Broad Institute Genome Sequencing Platform"/>
            <consortium name="The Broad Institute Genome Sequencing Center for Infectious Disease"/>
            <person name="Cerqueira G."/>
            <person name="Feldgarden M."/>
            <person name="Courvalin P."/>
            <person name="Perichon B."/>
            <person name="Grillot-Courvalin C."/>
            <person name="Clermont D."/>
            <person name="Rocha E."/>
            <person name="Yoon E.-J."/>
            <person name="Nemec A."/>
            <person name="Young S.K."/>
            <person name="Zeng Q."/>
            <person name="Gargeya S."/>
            <person name="Fitzgerald M."/>
            <person name="Abouelleil A."/>
            <person name="Alvarado L."/>
            <person name="Berlin A.M."/>
            <person name="Chapman S.B."/>
            <person name="Dewar J."/>
            <person name="Goldberg J."/>
            <person name="Griggs A."/>
            <person name="Gujja S."/>
            <person name="Hansen M."/>
            <person name="Howarth C."/>
            <person name="Imamovic A."/>
            <person name="Larimer J."/>
            <person name="McCowan C."/>
            <person name="Murphy C."/>
            <person name="Pearson M."/>
            <person name="Priest M."/>
            <person name="Roberts A."/>
            <person name="Saif S."/>
            <person name="Shea T."/>
            <person name="Sykes S."/>
            <person name="Wortman J."/>
            <person name="Nusbaum C."/>
            <person name="Birren B."/>
        </authorList>
    </citation>
    <scope>NUCLEOTIDE SEQUENCE [LARGE SCALE GENOMIC DNA]</scope>
    <source>
        <strain evidence="2 3">CIP 110305</strain>
    </source>
</reference>
<dbReference type="PROSITE" id="PS51257">
    <property type="entry name" value="PROKAR_LIPOPROTEIN"/>
    <property type="match status" value="1"/>
</dbReference>
<feature type="chain" id="PRO_5004512379" description="Lipoprotein" evidence="1">
    <location>
        <begin position="19"/>
        <end position="181"/>
    </location>
</feature>
<proteinExistence type="predicted"/>
<organism evidence="2 3">
    <name type="scientific">Acinetobacter rudis CIP 110305</name>
    <dbReference type="NCBI Taxonomy" id="421052"/>
    <lineage>
        <taxon>Bacteria</taxon>
        <taxon>Pseudomonadati</taxon>
        <taxon>Pseudomonadota</taxon>
        <taxon>Gammaproteobacteria</taxon>
        <taxon>Moraxellales</taxon>
        <taxon>Moraxellaceae</taxon>
        <taxon>Acinetobacter</taxon>
    </lineage>
</organism>
<protein>
    <recommendedName>
        <fullName evidence="4">Lipoprotein</fullName>
    </recommendedName>
</protein>
<keyword evidence="3" id="KW-1185">Reference proteome</keyword>
<dbReference type="AlphaFoldDB" id="S3N8H8"/>
<dbReference type="RefSeq" id="WP_016655849.1">
    <property type="nucleotide sequence ID" value="NZ_KE340352.1"/>
</dbReference>
<name>S3N8H8_9GAMM</name>
<dbReference type="eggNOG" id="ENOG5033X94">
    <property type="taxonomic scope" value="Bacteria"/>
</dbReference>
<evidence type="ECO:0008006" key="4">
    <source>
        <dbReference type="Google" id="ProtNLM"/>
    </source>
</evidence>
<dbReference type="EMBL" id="ATGI01000017">
    <property type="protein sequence ID" value="EPF74673.1"/>
    <property type="molecule type" value="Genomic_DNA"/>
</dbReference>
<keyword evidence="1" id="KW-0732">Signal</keyword>
<evidence type="ECO:0000313" key="2">
    <source>
        <dbReference type="EMBL" id="EPF74673.1"/>
    </source>
</evidence>
<gene>
    <name evidence="2" type="ORF">F945_01440</name>
</gene>
<sequence length="181" mass="20364">MKKNILSTALVSATILMAGCSTSTTSMLTEFTNILTDTVPFVNESKEWEAYSINTTQQGVVYSKANAADLQFVSKKMDAEYPAAIDRLASPFARSAKDKKELDKVNQNYGFKYNEVIVVKDKKTSNLLGYCVNYDRTQNDNSKKLEKQFIYVAKDKPISAATAHEDFVPRMCGQAFYNKYQ</sequence>
<accession>S3N8H8</accession>
<dbReference type="PATRIC" id="fig|421052.3.peg.1399"/>
<dbReference type="OrthoDB" id="6466710at2"/>
<dbReference type="Proteomes" id="UP000014568">
    <property type="component" value="Unassembled WGS sequence"/>
</dbReference>
<dbReference type="HOGENOM" id="CLU_1486014_0_0_6"/>
<comment type="caution">
    <text evidence="2">The sequence shown here is derived from an EMBL/GenBank/DDBJ whole genome shotgun (WGS) entry which is preliminary data.</text>
</comment>
<evidence type="ECO:0000313" key="3">
    <source>
        <dbReference type="Proteomes" id="UP000014568"/>
    </source>
</evidence>